<comment type="caution">
    <text evidence="3">The sequence shown here is derived from an EMBL/GenBank/DDBJ whole genome shotgun (WGS) entry which is preliminary data.</text>
</comment>
<sequence length="250" mass="28992">MKPFYCIFFLFSSFFVANGQQQSNPVYKVVKTNNTMVIDGKMDETDWNTTEARKLTHFYPLKSNNTYQNTTFRMLWDAENLYLFFECEDTNIVARETQRDGKPFFDDCAELFLIPAPKPLNAHIALEVNLNKAKNDVLFINDFEKGKNIVAKWYNPEYEVGVTINGTVNNNLDTDEGWAMEFKIPFNVLWGLDRAYPVKPGAQYMFLAIRQDRNDIEGENRSTTTIFPVKNINTKDVHQPSMFGLLQLTE</sequence>
<keyword evidence="1" id="KW-0732">Signal</keyword>
<proteinExistence type="predicted"/>
<accession>A0A5C7ANS0</accession>
<dbReference type="InterPro" id="IPR010502">
    <property type="entry name" value="Carb-bd_dom_fam9"/>
</dbReference>
<protein>
    <recommendedName>
        <fullName evidence="2">Carbohydrate-binding domain-containing protein</fullName>
    </recommendedName>
</protein>
<dbReference type="GO" id="GO:0030246">
    <property type="term" value="F:carbohydrate binding"/>
    <property type="evidence" value="ECO:0007669"/>
    <property type="project" value="InterPro"/>
</dbReference>
<name>A0A5C7ANS0_9FLAO</name>
<dbReference type="SUPFAM" id="SSF49344">
    <property type="entry name" value="CBD9-like"/>
    <property type="match status" value="1"/>
</dbReference>
<dbReference type="GO" id="GO:0016052">
    <property type="term" value="P:carbohydrate catabolic process"/>
    <property type="evidence" value="ECO:0007669"/>
    <property type="project" value="InterPro"/>
</dbReference>
<dbReference type="OrthoDB" id="9786766at2"/>
<dbReference type="AlphaFoldDB" id="A0A5C7ANS0"/>
<dbReference type="EMBL" id="VOSC01000025">
    <property type="protein sequence ID" value="TXE09987.1"/>
    <property type="molecule type" value="Genomic_DNA"/>
</dbReference>
<evidence type="ECO:0000313" key="3">
    <source>
        <dbReference type="EMBL" id="TXE09987.1"/>
    </source>
</evidence>
<evidence type="ECO:0000313" key="4">
    <source>
        <dbReference type="Proteomes" id="UP000321790"/>
    </source>
</evidence>
<gene>
    <name evidence="3" type="ORF">FUA26_10935</name>
</gene>
<dbReference type="RefSeq" id="WP_147135744.1">
    <property type="nucleotide sequence ID" value="NZ_VOSC01000025.1"/>
</dbReference>
<evidence type="ECO:0000256" key="1">
    <source>
        <dbReference type="SAM" id="SignalP"/>
    </source>
</evidence>
<dbReference type="Gene3D" id="2.60.40.1190">
    <property type="match status" value="1"/>
</dbReference>
<dbReference type="Pfam" id="PF06452">
    <property type="entry name" value="CBM9_1"/>
    <property type="match status" value="1"/>
</dbReference>
<organism evidence="3 4">
    <name type="scientific">Seonamhaeicola algicola</name>
    <dbReference type="NCBI Taxonomy" id="1719036"/>
    <lineage>
        <taxon>Bacteria</taxon>
        <taxon>Pseudomonadati</taxon>
        <taxon>Bacteroidota</taxon>
        <taxon>Flavobacteriia</taxon>
        <taxon>Flavobacteriales</taxon>
        <taxon>Flavobacteriaceae</taxon>
    </lineage>
</organism>
<dbReference type="CDD" id="cd09620">
    <property type="entry name" value="CBM9_like_3"/>
    <property type="match status" value="1"/>
</dbReference>
<dbReference type="GO" id="GO:0004553">
    <property type="term" value="F:hydrolase activity, hydrolyzing O-glycosyl compounds"/>
    <property type="evidence" value="ECO:0007669"/>
    <property type="project" value="InterPro"/>
</dbReference>
<evidence type="ECO:0000259" key="2">
    <source>
        <dbReference type="Pfam" id="PF06452"/>
    </source>
</evidence>
<keyword evidence="4" id="KW-1185">Reference proteome</keyword>
<feature type="signal peptide" evidence="1">
    <location>
        <begin position="1"/>
        <end position="17"/>
    </location>
</feature>
<dbReference type="Proteomes" id="UP000321790">
    <property type="component" value="Unassembled WGS sequence"/>
</dbReference>
<reference evidence="4" key="1">
    <citation type="submission" date="2019-08" db="EMBL/GenBank/DDBJ databases">
        <title>Seonamhaeicola sediminis sp. nov., isolated from marine sediment.</title>
        <authorList>
            <person name="Cao W.R."/>
        </authorList>
    </citation>
    <scope>NUCLEOTIDE SEQUENCE [LARGE SCALE GENOMIC DNA]</scope>
    <source>
        <strain evidence="4">Gy8</strain>
    </source>
</reference>
<feature type="chain" id="PRO_5022745675" description="Carbohydrate-binding domain-containing protein" evidence="1">
    <location>
        <begin position="18"/>
        <end position="250"/>
    </location>
</feature>
<feature type="domain" description="Carbohydrate-binding" evidence="2">
    <location>
        <begin position="38"/>
        <end position="249"/>
    </location>
</feature>